<keyword evidence="1" id="KW-0677">Repeat</keyword>
<feature type="repeat" description="ANK" evidence="3">
    <location>
        <begin position="72"/>
        <end position="104"/>
    </location>
</feature>
<dbReference type="PROSITE" id="PS50297">
    <property type="entry name" value="ANK_REP_REGION"/>
    <property type="match status" value="1"/>
</dbReference>
<dbReference type="SUPFAM" id="SSF48403">
    <property type="entry name" value="Ankyrin repeat"/>
    <property type="match status" value="1"/>
</dbReference>
<feature type="chain" id="PRO_5029516022" description="Phosphocholine transferase AnkX" evidence="4">
    <location>
        <begin position="22"/>
        <end position="130"/>
    </location>
</feature>
<organism evidence="5 6">
    <name type="scientific">Kordia antarctica</name>
    <dbReference type="NCBI Taxonomy" id="1218801"/>
    <lineage>
        <taxon>Bacteria</taxon>
        <taxon>Pseudomonadati</taxon>
        <taxon>Bacteroidota</taxon>
        <taxon>Flavobacteriia</taxon>
        <taxon>Flavobacteriales</taxon>
        <taxon>Flavobacteriaceae</taxon>
        <taxon>Kordia</taxon>
    </lineage>
</organism>
<keyword evidence="4" id="KW-0732">Signal</keyword>
<dbReference type="InterPro" id="IPR036770">
    <property type="entry name" value="Ankyrin_rpt-contain_sf"/>
</dbReference>
<evidence type="ECO:0000256" key="4">
    <source>
        <dbReference type="SAM" id="SignalP"/>
    </source>
</evidence>
<evidence type="ECO:0008006" key="7">
    <source>
        <dbReference type="Google" id="ProtNLM"/>
    </source>
</evidence>
<protein>
    <recommendedName>
        <fullName evidence="7">Phosphocholine transferase AnkX</fullName>
    </recommendedName>
</protein>
<name>A0A7L4ZRR4_9FLAO</name>
<accession>A0A7L4ZRR4</accession>
<evidence type="ECO:0000313" key="5">
    <source>
        <dbReference type="EMBL" id="QHI38554.1"/>
    </source>
</evidence>
<dbReference type="PANTHER" id="PTHR24171">
    <property type="entry name" value="ANKYRIN REPEAT DOMAIN-CONTAINING PROTEIN 39-RELATED"/>
    <property type="match status" value="1"/>
</dbReference>
<evidence type="ECO:0000256" key="2">
    <source>
        <dbReference type="ARBA" id="ARBA00023043"/>
    </source>
</evidence>
<keyword evidence="2 3" id="KW-0040">ANK repeat</keyword>
<dbReference type="RefSeq" id="WP_160131098.1">
    <property type="nucleotide sequence ID" value="NZ_CP019288.1"/>
</dbReference>
<dbReference type="Pfam" id="PF12796">
    <property type="entry name" value="Ank_2"/>
    <property type="match status" value="1"/>
</dbReference>
<proteinExistence type="predicted"/>
<dbReference type="KEGG" id="kan:IMCC3317_39470"/>
<keyword evidence="6" id="KW-1185">Reference proteome</keyword>
<evidence type="ECO:0000256" key="3">
    <source>
        <dbReference type="PROSITE-ProRule" id="PRU00023"/>
    </source>
</evidence>
<gene>
    <name evidence="5" type="ORF">IMCC3317_39470</name>
</gene>
<dbReference type="AlphaFoldDB" id="A0A7L4ZRR4"/>
<evidence type="ECO:0000313" key="6">
    <source>
        <dbReference type="Proteomes" id="UP000464657"/>
    </source>
</evidence>
<sequence length="130" mass="14092">MKKTIFMIALIVGASFTTANATEGNNETTNTSEITITKVVKVNSFCIAIAKGDFDTVKKMIEFGENVNKTSNGKTPLMYAARYNRTKIASLLLKSGAKFDTKDKDGHTAIDYAEQSKATDVKKVLTAASK</sequence>
<reference evidence="5 6" key="1">
    <citation type="journal article" date="2013" name="Int. J. Syst. Evol. Microbiol.">
        <title>Kordia antarctica sp. nov., isolated from Antarctic seawater.</title>
        <authorList>
            <person name="Baek K."/>
            <person name="Choi A."/>
            <person name="Kang I."/>
            <person name="Lee K."/>
            <person name="Cho J.C."/>
        </authorList>
    </citation>
    <scope>NUCLEOTIDE SEQUENCE [LARGE SCALE GENOMIC DNA]</scope>
    <source>
        <strain evidence="5 6">IMCC3317</strain>
    </source>
</reference>
<feature type="signal peptide" evidence="4">
    <location>
        <begin position="1"/>
        <end position="21"/>
    </location>
</feature>
<dbReference type="PROSITE" id="PS50088">
    <property type="entry name" value="ANK_REPEAT"/>
    <property type="match status" value="1"/>
</dbReference>
<dbReference type="Gene3D" id="1.25.40.20">
    <property type="entry name" value="Ankyrin repeat-containing domain"/>
    <property type="match status" value="1"/>
</dbReference>
<dbReference type="SMART" id="SM00248">
    <property type="entry name" value="ANK"/>
    <property type="match status" value="2"/>
</dbReference>
<dbReference type="InterPro" id="IPR002110">
    <property type="entry name" value="Ankyrin_rpt"/>
</dbReference>
<dbReference type="Proteomes" id="UP000464657">
    <property type="component" value="Chromosome"/>
</dbReference>
<evidence type="ECO:0000256" key="1">
    <source>
        <dbReference type="ARBA" id="ARBA00022737"/>
    </source>
</evidence>
<dbReference type="OrthoDB" id="1374157at2"/>
<dbReference type="EMBL" id="CP019288">
    <property type="protein sequence ID" value="QHI38554.1"/>
    <property type="molecule type" value="Genomic_DNA"/>
</dbReference>